<reference evidence="7 8" key="1">
    <citation type="submission" date="2018-01" db="EMBL/GenBank/DDBJ databases">
        <title>Metagenomic assembled genomes from two thermal pools in the Uzon Caldera, Kamchatka, Russia.</title>
        <authorList>
            <person name="Wilkins L."/>
            <person name="Ettinger C."/>
        </authorList>
    </citation>
    <scope>NUCLEOTIDE SEQUENCE [LARGE SCALE GENOMIC DNA]</scope>
    <source>
        <strain evidence="7">ZAV-04</strain>
    </source>
</reference>
<dbReference type="PANTHER" id="PTHR30111:SF1">
    <property type="entry name" value="33 KDA CHAPERONIN"/>
    <property type="match status" value="1"/>
</dbReference>
<dbReference type="InterPro" id="IPR016153">
    <property type="entry name" value="Heat_shock_Hsp33_N"/>
</dbReference>
<evidence type="ECO:0000256" key="3">
    <source>
        <dbReference type="ARBA" id="ARBA00023157"/>
    </source>
</evidence>
<evidence type="ECO:0000256" key="4">
    <source>
        <dbReference type="ARBA" id="ARBA00023186"/>
    </source>
</evidence>
<dbReference type="GO" id="GO:0044183">
    <property type="term" value="F:protein folding chaperone"/>
    <property type="evidence" value="ECO:0007669"/>
    <property type="project" value="TreeGrafter"/>
</dbReference>
<organism evidence="7 8">
    <name type="scientific">Thermodesulfovibrio aggregans</name>
    <dbReference type="NCBI Taxonomy" id="86166"/>
    <lineage>
        <taxon>Bacteria</taxon>
        <taxon>Pseudomonadati</taxon>
        <taxon>Nitrospirota</taxon>
        <taxon>Thermodesulfovibrionia</taxon>
        <taxon>Thermodesulfovibrionales</taxon>
        <taxon>Thermodesulfovibrionaceae</taxon>
        <taxon>Thermodesulfovibrio</taxon>
    </lineage>
</organism>
<dbReference type="Gene3D" id="3.90.1280.10">
    <property type="entry name" value="HSP33 redox switch-like"/>
    <property type="match status" value="1"/>
</dbReference>
<dbReference type="CDD" id="cd00498">
    <property type="entry name" value="Hsp33"/>
    <property type="match status" value="1"/>
</dbReference>
<comment type="function">
    <text evidence="6">Redox regulated molecular chaperone. Protects both thermally unfolding and oxidatively damaged proteins from irreversible aggregation. Plays an important role in the bacterial defense system toward oxidative stress.</text>
</comment>
<keyword evidence="2 6" id="KW-0862">Zinc</keyword>
<dbReference type="GO" id="GO:0042026">
    <property type="term" value="P:protein refolding"/>
    <property type="evidence" value="ECO:0007669"/>
    <property type="project" value="TreeGrafter"/>
</dbReference>
<dbReference type="SUPFAM" id="SSF118352">
    <property type="entry name" value="HSP33 redox switch-like"/>
    <property type="match status" value="1"/>
</dbReference>
<gene>
    <name evidence="6" type="primary">hslO</name>
    <name evidence="7" type="ORF">C0186_01310</name>
</gene>
<evidence type="ECO:0000313" key="8">
    <source>
        <dbReference type="Proteomes" id="UP000242288"/>
    </source>
</evidence>
<dbReference type="PANTHER" id="PTHR30111">
    <property type="entry name" value="33 KDA CHAPERONIN"/>
    <property type="match status" value="1"/>
</dbReference>
<accession>A0A2J6WQ03</accession>
<dbReference type="GO" id="GO:0051082">
    <property type="term" value="F:unfolded protein binding"/>
    <property type="evidence" value="ECO:0007669"/>
    <property type="project" value="UniProtKB-UniRule"/>
</dbReference>
<keyword evidence="1 6" id="KW-0963">Cytoplasm</keyword>
<feature type="disulfide bond" description="Redox-active" evidence="6">
    <location>
        <begin position="266"/>
        <end position="269"/>
    </location>
</feature>
<dbReference type="Proteomes" id="UP000242288">
    <property type="component" value="Unassembled WGS sequence"/>
</dbReference>
<dbReference type="NCBIfam" id="NF001033">
    <property type="entry name" value="PRK00114.1"/>
    <property type="match status" value="1"/>
</dbReference>
<comment type="similarity">
    <text evidence="6">Belongs to the HSP33 family.</text>
</comment>
<comment type="caution">
    <text evidence="7">The sequence shown here is derived from an EMBL/GenBank/DDBJ whole genome shotgun (WGS) entry which is preliminary data.</text>
</comment>
<dbReference type="GO" id="GO:0005737">
    <property type="term" value="C:cytoplasm"/>
    <property type="evidence" value="ECO:0007669"/>
    <property type="project" value="UniProtKB-SubCell"/>
</dbReference>
<sequence length="287" mass="32081">MDEVVKGLIKDEHVLVVATICTETVEYARKIHDTWPTATAAMGRVIAGSLLLASTLKDRQKVMIQIKGDGPLKEVVAEADFLYRVRAYVKRPHIYMGLKNEKIDVGRAIGKGFLNVIRDLGLREYYQSSVALQTGEIARDLAYYLNVSEQIPSAVSLGVYVEPDNSVKAAGGFMIQTMPETKVEIIDFLERKLSQTPSVSSMILQGMDCLKILEEAVGLPIEVIHRGTVAYFCPCTKDRVISAIVTLGREEIQKMIDEGETVEVECYFCKKKYKVTVEELQSLLREI</sequence>
<dbReference type="EMBL" id="PNIO01000008">
    <property type="protein sequence ID" value="PMP72458.1"/>
    <property type="molecule type" value="Genomic_DNA"/>
</dbReference>
<protein>
    <recommendedName>
        <fullName evidence="6">33 kDa chaperonin</fullName>
    </recommendedName>
    <alternativeName>
        <fullName evidence="6">Heat shock protein 33 homolog</fullName>
        <shortName evidence="6">HSP33</shortName>
    </alternativeName>
</protein>
<comment type="PTM">
    <text evidence="6">Under oxidizing conditions two disulfide bonds are formed involving the reactive cysteines. Under reducing conditions zinc is bound to the reactive cysteines and the protein is inactive.</text>
</comment>
<dbReference type="Pfam" id="PF01430">
    <property type="entry name" value="HSP33"/>
    <property type="match status" value="1"/>
</dbReference>
<dbReference type="PIRSF" id="PIRSF005261">
    <property type="entry name" value="Heat_shock_Hsp33"/>
    <property type="match status" value="1"/>
</dbReference>
<dbReference type="InterPro" id="IPR000397">
    <property type="entry name" value="Heat_shock_Hsp33"/>
</dbReference>
<name>A0A2J6WQ03_9BACT</name>
<keyword evidence="4 6" id="KW-0143">Chaperone</keyword>
<dbReference type="SUPFAM" id="SSF64397">
    <property type="entry name" value="Hsp33 domain"/>
    <property type="match status" value="1"/>
</dbReference>
<dbReference type="InterPro" id="IPR016154">
    <property type="entry name" value="Heat_shock_Hsp33_C"/>
</dbReference>
<feature type="disulfide bond" description="Redox-active" evidence="6">
    <location>
        <begin position="233"/>
        <end position="235"/>
    </location>
</feature>
<keyword evidence="3 6" id="KW-1015">Disulfide bond</keyword>
<evidence type="ECO:0000256" key="6">
    <source>
        <dbReference type="HAMAP-Rule" id="MF_00117"/>
    </source>
</evidence>
<comment type="subcellular location">
    <subcellularLocation>
        <location evidence="6">Cytoplasm</location>
    </subcellularLocation>
</comment>
<dbReference type="HAMAP" id="MF_00117">
    <property type="entry name" value="HslO"/>
    <property type="match status" value="1"/>
</dbReference>
<proteinExistence type="inferred from homology"/>
<dbReference type="AlphaFoldDB" id="A0A2J6WQ03"/>
<evidence type="ECO:0000256" key="2">
    <source>
        <dbReference type="ARBA" id="ARBA00022833"/>
    </source>
</evidence>
<evidence type="ECO:0000256" key="5">
    <source>
        <dbReference type="ARBA" id="ARBA00023284"/>
    </source>
</evidence>
<evidence type="ECO:0000256" key="1">
    <source>
        <dbReference type="ARBA" id="ARBA00022490"/>
    </source>
</evidence>
<evidence type="ECO:0000313" key="7">
    <source>
        <dbReference type="EMBL" id="PMP72458.1"/>
    </source>
</evidence>
<dbReference type="Gene3D" id="3.55.30.10">
    <property type="entry name" value="Hsp33 domain"/>
    <property type="match status" value="1"/>
</dbReference>
<keyword evidence="5 6" id="KW-0676">Redox-active center</keyword>